<dbReference type="GO" id="GO:0120020">
    <property type="term" value="F:cholesterol transfer activity"/>
    <property type="evidence" value="ECO:0007669"/>
    <property type="project" value="TreeGrafter"/>
</dbReference>
<protein>
    <recommendedName>
        <fullName evidence="3">Apolipoprotein Ba</fullName>
    </recommendedName>
</protein>
<dbReference type="Proteomes" id="UP000472263">
    <property type="component" value="Chromosome 24"/>
</dbReference>
<dbReference type="InterPro" id="IPR052418">
    <property type="entry name" value="Apolipoprotein_B"/>
</dbReference>
<dbReference type="GO" id="GO:0050750">
    <property type="term" value="F:low-density lipoprotein particle receptor binding"/>
    <property type="evidence" value="ECO:0007669"/>
    <property type="project" value="TreeGrafter"/>
</dbReference>
<organism evidence="1 2">
    <name type="scientific">Myripristis murdjan</name>
    <name type="common">pinecone soldierfish</name>
    <dbReference type="NCBI Taxonomy" id="586833"/>
    <lineage>
        <taxon>Eukaryota</taxon>
        <taxon>Metazoa</taxon>
        <taxon>Chordata</taxon>
        <taxon>Craniata</taxon>
        <taxon>Vertebrata</taxon>
        <taxon>Euteleostomi</taxon>
        <taxon>Actinopterygii</taxon>
        <taxon>Neopterygii</taxon>
        <taxon>Teleostei</taxon>
        <taxon>Neoteleostei</taxon>
        <taxon>Acanthomorphata</taxon>
        <taxon>Holocentriformes</taxon>
        <taxon>Holocentridae</taxon>
        <taxon>Myripristis</taxon>
    </lineage>
</organism>
<dbReference type="GO" id="GO:0034362">
    <property type="term" value="C:low-density lipoprotein particle"/>
    <property type="evidence" value="ECO:0007669"/>
    <property type="project" value="TreeGrafter"/>
</dbReference>
<dbReference type="GO" id="GO:0006642">
    <property type="term" value="P:triglyceride mobilization"/>
    <property type="evidence" value="ECO:0007669"/>
    <property type="project" value="TreeGrafter"/>
</dbReference>
<dbReference type="GO" id="GO:0042953">
    <property type="term" value="P:lipoprotein transport"/>
    <property type="evidence" value="ECO:0007669"/>
    <property type="project" value="TreeGrafter"/>
</dbReference>
<accession>A0A667YAA7</accession>
<reference evidence="1" key="1">
    <citation type="submission" date="2019-06" db="EMBL/GenBank/DDBJ databases">
        <authorList>
            <consortium name="Wellcome Sanger Institute Data Sharing"/>
        </authorList>
    </citation>
    <scope>NUCLEOTIDE SEQUENCE [LARGE SCALE GENOMIC DNA]</scope>
</reference>
<dbReference type="GO" id="GO:0030301">
    <property type="term" value="P:cholesterol transport"/>
    <property type="evidence" value="ECO:0007669"/>
    <property type="project" value="TreeGrafter"/>
</dbReference>
<dbReference type="GeneTree" id="ENSGT00940000177475"/>
<evidence type="ECO:0000313" key="1">
    <source>
        <dbReference type="Ensembl" id="ENSMMDP00005021059.1"/>
    </source>
</evidence>
<dbReference type="PANTHER" id="PTHR13769:SF5">
    <property type="entry name" value="APOLIPOPROTEIN B-100-RELATED"/>
    <property type="match status" value="1"/>
</dbReference>
<dbReference type="InParanoid" id="A0A667YAA7"/>
<dbReference type="GO" id="GO:0034361">
    <property type="term" value="C:very-low-density lipoprotein particle"/>
    <property type="evidence" value="ECO:0007669"/>
    <property type="project" value="TreeGrafter"/>
</dbReference>
<evidence type="ECO:0008006" key="3">
    <source>
        <dbReference type="Google" id="ProtNLM"/>
    </source>
</evidence>
<dbReference type="AlphaFoldDB" id="A0A667YAA7"/>
<dbReference type="GO" id="GO:0034359">
    <property type="term" value="C:mature chylomicron"/>
    <property type="evidence" value="ECO:0007669"/>
    <property type="project" value="TreeGrafter"/>
</dbReference>
<reference evidence="1" key="3">
    <citation type="submission" date="2025-09" db="UniProtKB">
        <authorList>
            <consortium name="Ensembl"/>
        </authorList>
    </citation>
    <scope>IDENTIFICATION</scope>
</reference>
<name>A0A667YAA7_9TELE</name>
<dbReference type="GO" id="GO:0042632">
    <property type="term" value="P:cholesterol homeostasis"/>
    <property type="evidence" value="ECO:0007669"/>
    <property type="project" value="TreeGrafter"/>
</dbReference>
<dbReference type="PANTHER" id="PTHR13769">
    <property type="entry name" value="APOLIPOPROTEIN B"/>
    <property type="match status" value="1"/>
</dbReference>
<keyword evidence="2" id="KW-1185">Reference proteome</keyword>
<evidence type="ECO:0000313" key="2">
    <source>
        <dbReference type="Proteomes" id="UP000472263"/>
    </source>
</evidence>
<sequence>MFANPEEGLILSVASPSSGILSLQVQTKLPAQMKGRLYGRYPVRNSFCSYLKMPYEMMLGLKKNVPTVMEMVSRPIRMTYNEVTRLARNLEGSFEQAKQQGKVMFKRAADNLASLNLSEMTTSVADSTMLILREYQKNIQILLDAAIKFLRETKFQIPGYDQKLSGLEVYQKFSAFVADVSEEAIQKIPELFATQFEAILDHFRSIEFTVIGTNHIFSGREFIEDLMVVFKKLQGQVIVTVKKLGAIQLEDIIRKLSDLMHFTIDKSEELFNSLKSQDVEKISTWVNDVYTDAINSRIMADITKQIEETYRDVMEYVTVMRANLQQIFAEMSMEQLQADIQAWINSLVKKLNAFYNNAIELLKEKSATFKPFVRVSDRQMDVEIPFPFIPKSN</sequence>
<proteinExistence type="predicted"/>
<reference evidence="1" key="2">
    <citation type="submission" date="2025-08" db="UniProtKB">
        <authorList>
            <consortium name="Ensembl"/>
        </authorList>
    </citation>
    <scope>IDENTIFICATION</scope>
</reference>
<dbReference type="Ensembl" id="ENSMMDT00005021544.1">
    <property type="protein sequence ID" value="ENSMMDP00005021059.1"/>
    <property type="gene ID" value="ENSMMDG00005010325.1"/>
</dbReference>